<dbReference type="Proteomes" id="UP000242972">
    <property type="component" value="Unassembled WGS sequence"/>
</dbReference>
<dbReference type="AlphaFoldDB" id="A0A2T2XFI2"/>
<dbReference type="NCBIfam" id="TIGR02158">
    <property type="entry name" value="PA_CoA_Oxy3"/>
    <property type="match status" value="1"/>
</dbReference>
<dbReference type="InterPro" id="IPR052703">
    <property type="entry name" value="Aromatic_CoA_ox/epox"/>
</dbReference>
<evidence type="ECO:0000313" key="2">
    <source>
        <dbReference type="Proteomes" id="UP000242972"/>
    </source>
</evidence>
<gene>
    <name evidence="1" type="primary">paaI</name>
    <name evidence="1" type="ORF">C7B46_11080</name>
</gene>
<comment type="caution">
    <text evidence="1">The sequence shown here is derived from an EMBL/GenBank/DDBJ whole genome shotgun (WGS) entry which is preliminary data.</text>
</comment>
<protein>
    <submittedName>
        <fullName evidence="1">Phenylacetate-CoA oxygenase subunit PaaI</fullName>
    </submittedName>
</protein>
<dbReference type="InterPro" id="IPR011882">
    <property type="entry name" value="PaaC"/>
</dbReference>
<sequence length="257" mass="29236">MENLGEAETHALIQLIQPIADDEWIVGHRGSEWLALTPDLEEDLAFSSITQDELGHAQFYFELLHSLGLPSADELVYLRPASGWTNAQVLEMPNQDWAHTVALRYLYEVLDDIRHEALLGSWYQPLTDGVRKIRMEEKYHLQHFATGFELLATGTELSRQRLIEGITDIWPRLGDLFAWGGSEEFLATLGLPNLAQSQLKQRWTTRMEKAFYDLGLPWPGALPDVTVNGRNGQHTQDLSDLLTVMTEVRQIDVSSPW</sequence>
<accession>A0A2T2XFI2</accession>
<dbReference type="Pfam" id="PF05138">
    <property type="entry name" value="PaaA_PaaC"/>
    <property type="match status" value="1"/>
</dbReference>
<dbReference type="GO" id="GO:0005829">
    <property type="term" value="C:cytosol"/>
    <property type="evidence" value="ECO:0007669"/>
    <property type="project" value="TreeGrafter"/>
</dbReference>
<reference evidence="1 2" key="1">
    <citation type="journal article" date="2014" name="BMC Genomics">
        <title>Comparison of environmental and isolate Sulfobacillus genomes reveals diverse carbon, sulfur, nitrogen, and hydrogen metabolisms.</title>
        <authorList>
            <person name="Justice N.B."/>
            <person name="Norman A."/>
            <person name="Brown C.T."/>
            <person name="Singh A."/>
            <person name="Thomas B.C."/>
            <person name="Banfield J.F."/>
        </authorList>
    </citation>
    <scope>NUCLEOTIDE SEQUENCE [LARGE SCALE GENOMIC DNA]</scope>
    <source>
        <strain evidence="1">AMDSBA4</strain>
    </source>
</reference>
<dbReference type="InterPro" id="IPR009078">
    <property type="entry name" value="Ferritin-like_SF"/>
</dbReference>
<dbReference type="GO" id="GO:0010124">
    <property type="term" value="P:phenylacetate catabolic process"/>
    <property type="evidence" value="ECO:0007669"/>
    <property type="project" value="InterPro"/>
</dbReference>
<name>A0A2T2XFI2_9FIRM</name>
<dbReference type="Gene3D" id="1.20.1260.10">
    <property type="match status" value="1"/>
</dbReference>
<proteinExistence type="predicted"/>
<dbReference type="EMBL" id="PXYW01000025">
    <property type="protein sequence ID" value="PSR33192.1"/>
    <property type="molecule type" value="Genomic_DNA"/>
</dbReference>
<dbReference type="SUPFAM" id="SSF47240">
    <property type="entry name" value="Ferritin-like"/>
    <property type="match status" value="1"/>
</dbReference>
<evidence type="ECO:0000313" key="1">
    <source>
        <dbReference type="EMBL" id="PSR33192.1"/>
    </source>
</evidence>
<dbReference type="InterPro" id="IPR012347">
    <property type="entry name" value="Ferritin-like"/>
</dbReference>
<dbReference type="PANTHER" id="PTHR30458:SF0">
    <property type="entry name" value="1,2-PHENYLACETYL-COA EPOXIDASE, SUBUNIT C"/>
    <property type="match status" value="1"/>
</dbReference>
<dbReference type="InterPro" id="IPR007814">
    <property type="entry name" value="PaaA_PaaC"/>
</dbReference>
<organism evidence="1 2">
    <name type="scientific">Sulfobacillus benefaciens</name>
    <dbReference type="NCBI Taxonomy" id="453960"/>
    <lineage>
        <taxon>Bacteria</taxon>
        <taxon>Bacillati</taxon>
        <taxon>Bacillota</taxon>
        <taxon>Clostridia</taxon>
        <taxon>Eubacteriales</taxon>
        <taxon>Clostridiales Family XVII. Incertae Sedis</taxon>
        <taxon>Sulfobacillus</taxon>
    </lineage>
</organism>
<dbReference type="PANTHER" id="PTHR30458">
    <property type="entry name" value="PHENYLACETIC ACID DEGRADATION PROTEIN PAA"/>
    <property type="match status" value="1"/>
</dbReference>